<evidence type="ECO:0000313" key="4">
    <source>
        <dbReference type="Proteomes" id="UP000179807"/>
    </source>
</evidence>
<dbReference type="InterPro" id="IPR011990">
    <property type="entry name" value="TPR-like_helical_dom_sf"/>
</dbReference>
<dbReference type="VEuPathDB" id="TrichDB:TRFO_00853"/>
<organism evidence="3 4">
    <name type="scientific">Tritrichomonas foetus</name>
    <dbReference type="NCBI Taxonomy" id="1144522"/>
    <lineage>
        <taxon>Eukaryota</taxon>
        <taxon>Metamonada</taxon>
        <taxon>Parabasalia</taxon>
        <taxon>Tritrichomonadida</taxon>
        <taxon>Tritrichomonadidae</taxon>
        <taxon>Tritrichomonas</taxon>
    </lineage>
</organism>
<evidence type="ECO:0000256" key="1">
    <source>
        <dbReference type="SAM" id="Coils"/>
    </source>
</evidence>
<keyword evidence="2" id="KW-0812">Transmembrane</keyword>
<dbReference type="GeneID" id="94824456"/>
<dbReference type="Pfam" id="PF08238">
    <property type="entry name" value="Sel1"/>
    <property type="match status" value="2"/>
</dbReference>
<keyword evidence="1" id="KW-0175">Coiled coil</keyword>
<reference evidence="3" key="1">
    <citation type="submission" date="2016-10" db="EMBL/GenBank/DDBJ databases">
        <authorList>
            <person name="Benchimol M."/>
            <person name="Almeida L.G."/>
            <person name="Vasconcelos A.T."/>
            <person name="Perreira-Neves A."/>
            <person name="Rosa I.A."/>
            <person name="Tasca T."/>
            <person name="Bogo M.R."/>
            <person name="de Souza W."/>
        </authorList>
    </citation>
    <scope>NUCLEOTIDE SEQUENCE [LARGE SCALE GENOMIC DNA]</scope>
    <source>
        <strain evidence="3">K</strain>
    </source>
</reference>
<protein>
    <submittedName>
        <fullName evidence="3">Uncharacterized protein</fullName>
    </submittedName>
</protein>
<keyword evidence="4" id="KW-1185">Reference proteome</keyword>
<gene>
    <name evidence="3" type="ORF">TRFO_00853</name>
</gene>
<dbReference type="SUPFAM" id="SSF81901">
    <property type="entry name" value="HCP-like"/>
    <property type="match status" value="1"/>
</dbReference>
<dbReference type="RefSeq" id="XP_068370733.1">
    <property type="nucleotide sequence ID" value="XM_068489752.1"/>
</dbReference>
<dbReference type="Proteomes" id="UP000179807">
    <property type="component" value="Unassembled WGS sequence"/>
</dbReference>
<evidence type="ECO:0000313" key="3">
    <source>
        <dbReference type="EMBL" id="OHT17597.1"/>
    </source>
</evidence>
<keyword evidence="2" id="KW-1133">Transmembrane helix</keyword>
<sequence>MSDVFMENEALRGPGMDLLKHGADTYEDPEFCKEFGKMAALVDNNAEKGLEYLEKGAKKGCKECNVVIGKVLSPCSDIKCRRKNAEKALKNLEEAMDDPESQHEMAKIYMNGAEGIEKDLKKAKILQKQARKQSSNIPSLPEIEGSETLPFIIGASIVAGIGVTAFALYKLLRRNKK</sequence>
<dbReference type="Gene3D" id="1.25.40.10">
    <property type="entry name" value="Tetratricopeptide repeat domain"/>
    <property type="match status" value="1"/>
</dbReference>
<dbReference type="InterPro" id="IPR006597">
    <property type="entry name" value="Sel1-like"/>
</dbReference>
<dbReference type="SMART" id="SM00671">
    <property type="entry name" value="SEL1"/>
    <property type="match status" value="2"/>
</dbReference>
<keyword evidence="2" id="KW-0472">Membrane</keyword>
<accession>A0A1J4L6M5</accession>
<proteinExistence type="predicted"/>
<dbReference type="AlphaFoldDB" id="A0A1J4L6M5"/>
<evidence type="ECO:0000256" key="2">
    <source>
        <dbReference type="SAM" id="Phobius"/>
    </source>
</evidence>
<comment type="caution">
    <text evidence="3">The sequence shown here is derived from an EMBL/GenBank/DDBJ whole genome shotgun (WGS) entry which is preliminary data.</text>
</comment>
<name>A0A1J4L6M5_9EUKA</name>
<feature type="transmembrane region" description="Helical" evidence="2">
    <location>
        <begin position="149"/>
        <end position="172"/>
    </location>
</feature>
<feature type="coiled-coil region" evidence="1">
    <location>
        <begin position="75"/>
        <end position="133"/>
    </location>
</feature>
<dbReference type="EMBL" id="MLAK01000001">
    <property type="protein sequence ID" value="OHT17597.1"/>
    <property type="molecule type" value="Genomic_DNA"/>
</dbReference>